<evidence type="ECO:0000313" key="3">
    <source>
        <dbReference type="Proteomes" id="UP000295244"/>
    </source>
</evidence>
<proteinExistence type="predicted"/>
<dbReference type="AlphaFoldDB" id="A0A4R1BDS2"/>
<feature type="domain" description="Glycosyltransferase 2-like" evidence="1">
    <location>
        <begin position="6"/>
        <end position="131"/>
    </location>
</feature>
<dbReference type="EMBL" id="SKBU01000027">
    <property type="protein sequence ID" value="TCJ15265.1"/>
    <property type="molecule type" value="Genomic_DNA"/>
</dbReference>
<dbReference type="Proteomes" id="UP000295244">
    <property type="component" value="Unassembled WGS sequence"/>
</dbReference>
<dbReference type="PANTHER" id="PTHR43685">
    <property type="entry name" value="GLYCOSYLTRANSFERASE"/>
    <property type="match status" value="1"/>
</dbReference>
<name>A0A4R1BDS2_9ACTN</name>
<dbReference type="InterPro" id="IPR050834">
    <property type="entry name" value="Glycosyltransf_2"/>
</dbReference>
<reference evidence="2 3" key="1">
    <citation type="submission" date="2019-03" db="EMBL/GenBank/DDBJ databases">
        <title>Whole genome sequence of a novel Rubrobacter taiwanensis strain, isolated from Yellowstone National Park.</title>
        <authorList>
            <person name="Freed S."/>
            <person name="Ramaley R.F."/>
            <person name="Kyndt J.A."/>
        </authorList>
    </citation>
    <scope>NUCLEOTIDE SEQUENCE [LARGE SCALE GENOMIC DNA]</scope>
    <source>
        <strain evidence="2 3">Yellowstone</strain>
    </source>
</reference>
<keyword evidence="2" id="KW-0808">Transferase</keyword>
<dbReference type="GO" id="GO:0016740">
    <property type="term" value="F:transferase activity"/>
    <property type="evidence" value="ECO:0007669"/>
    <property type="project" value="UniProtKB-KW"/>
</dbReference>
<evidence type="ECO:0000259" key="1">
    <source>
        <dbReference type="Pfam" id="PF00535"/>
    </source>
</evidence>
<accession>A0A4R1BDS2</accession>
<dbReference type="InterPro" id="IPR001173">
    <property type="entry name" value="Glyco_trans_2-like"/>
</dbReference>
<gene>
    <name evidence="2" type="ORF">E0L93_13220</name>
</gene>
<sequence>MSPRVSVIIPAYNTERYVVRAVESALGQTERDLEVIVVDDASTDRTAEMVRAIRDERVRLLSCRRNLGPGGARNRGLEAAAGEWVALLDSDDWYAPDRLERLIQHAEASGADLVSDDVYLTRSPDSRPWNTLFGIAGERFDAPREISAPEFVESNLPGQRRARIGLTKPVMRRKFLGRYGIRYDEKVWFGEDFIFYLTCLARGARFVVVPEAHYFYLSRPGSLVAGDRLGNLEKLCAANRYALRQELFRRDPGLVDALEHRQRVIEQRIGYYRVAQPLKRGELAAAARELRRNPGFVPLLARQVPRILRYRFGRLKSGWRSST</sequence>
<dbReference type="SUPFAM" id="SSF53448">
    <property type="entry name" value="Nucleotide-diphospho-sugar transferases"/>
    <property type="match status" value="1"/>
</dbReference>
<dbReference type="Gene3D" id="3.90.550.10">
    <property type="entry name" value="Spore Coat Polysaccharide Biosynthesis Protein SpsA, Chain A"/>
    <property type="match status" value="1"/>
</dbReference>
<organism evidence="2 3">
    <name type="scientific">Rubrobacter taiwanensis</name>
    <dbReference type="NCBI Taxonomy" id="185139"/>
    <lineage>
        <taxon>Bacteria</taxon>
        <taxon>Bacillati</taxon>
        <taxon>Actinomycetota</taxon>
        <taxon>Rubrobacteria</taxon>
        <taxon>Rubrobacterales</taxon>
        <taxon>Rubrobacteraceae</taxon>
        <taxon>Rubrobacter</taxon>
    </lineage>
</organism>
<dbReference type="RefSeq" id="WP_132692555.1">
    <property type="nucleotide sequence ID" value="NZ_SKBU01000027.1"/>
</dbReference>
<protein>
    <submittedName>
        <fullName evidence="2">Glycosyltransferase family 2 protein</fullName>
    </submittedName>
</protein>
<dbReference type="CDD" id="cd00761">
    <property type="entry name" value="Glyco_tranf_GTA_type"/>
    <property type="match status" value="1"/>
</dbReference>
<keyword evidence="3" id="KW-1185">Reference proteome</keyword>
<dbReference type="InterPro" id="IPR029044">
    <property type="entry name" value="Nucleotide-diphossugar_trans"/>
</dbReference>
<dbReference type="OrthoDB" id="5243838at2"/>
<comment type="caution">
    <text evidence="2">The sequence shown here is derived from an EMBL/GenBank/DDBJ whole genome shotgun (WGS) entry which is preliminary data.</text>
</comment>
<dbReference type="PANTHER" id="PTHR43685:SF2">
    <property type="entry name" value="GLYCOSYLTRANSFERASE 2-LIKE DOMAIN-CONTAINING PROTEIN"/>
    <property type="match status" value="1"/>
</dbReference>
<dbReference type="Pfam" id="PF00535">
    <property type="entry name" value="Glycos_transf_2"/>
    <property type="match status" value="1"/>
</dbReference>
<evidence type="ECO:0000313" key="2">
    <source>
        <dbReference type="EMBL" id="TCJ15265.1"/>
    </source>
</evidence>